<evidence type="ECO:0000256" key="2">
    <source>
        <dbReference type="SAM" id="Phobius"/>
    </source>
</evidence>
<dbReference type="InterPro" id="IPR000160">
    <property type="entry name" value="GGDEF_dom"/>
</dbReference>
<gene>
    <name evidence="4" type="ORF">GBZ86_02425</name>
</gene>
<feature type="domain" description="GGDEF" evidence="3">
    <location>
        <begin position="527"/>
        <end position="658"/>
    </location>
</feature>
<keyword evidence="1" id="KW-0802">TPR repeat</keyword>
<keyword evidence="5" id="KW-1185">Reference proteome</keyword>
<dbReference type="PROSITE" id="PS50887">
    <property type="entry name" value="GGDEF"/>
    <property type="match status" value="1"/>
</dbReference>
<evidence type="ECO:0000259" key="3">
    <source>
        <dbReference type="PROSITE" id="PS50887"/>
    </source>
</evidence>
<evidence type="ECO:0000313" key="4">
    <source>
        <dbReference type="EMBL" id="MPQ42613.1"/>
    </source>
</evidence>
<proteinExistence type="predicted"/>
<dbReference type="OrthoDB" id="9805474at2"/>
<feature type="transmembrane region" description="Helical" evidence="2">
    <location>
        <begin position="9"/>
        <end position="28"/>
    </location>
</feature>
<dbReference type="PROSITE" id="PS50005">
    <property type="entry name" value="TPR"/>
    <property type="match status" value="1"/>
</dbReference>
<evidence type="ECO:0000256" key="1">
    <source>
        <dbReference type="PROSITE-ProRule" id="PRU00339"/>
    </source>
</evidence>
<feature type="transmembrane region" description="Helical" evidence="2">
    <location>
        <begin position="467"/>
        <end position="484"/>
    </location>
</feature>
<keyword evidence="2" id="KW-0812">Transmembrane</keyword>
<dbReference type="Gene3D" id="1.25.40.10">
    <property type="entry name" value="Tetratricopeptide repeat domain"/>
    <property type="match status" value="2"/>
</dbReference>
<dbReference type="SUPFAM" id="SSF55073">
    <property type="entry name" value="Nucleotide cyclase"/>
    <property type="match status" value="1"/>
</dbReference>
<accession>A0A6I1MIU4</accession>
<dbReference type="InterPro" id="IPR029787">
    <property type="entry name" value="Nucleotide_cyclase"/>
</dbReference>
<dbReference type="AlphaFoldDB" id="A0A6I1MIU4"/>
<dbReference type="RefSeq" id="WP_152887406.1">
    <property type="nucleotide sequence ID" value="NZ_WHJC01000014.1"/>
</dbReference>
<dbReference type="EMBL" id="WHJC01000014">
    <property type="protein sequence ID" value="MPQ42613.1"/>
    <property type="molecule type" value="Genomic_DNA"/>
</dbReference>
<protein>
    <submittedName>
        <fullName evidence="4">Diguanylate cyclase</fullName>
    </submittedName>
</protein>
<dbReference type="InterPro" id="IPR050469">
    <property type="entry name" value="Diguanylate_Cyclase"/>
</dbReference>
<comment type="caution">
    <text evidence="4">The sequence shown here is derived from an EMBL/GenBank/DDBJ whole genome shotgun (WGS) entry which is preliminary data.</text>
</comment>
<dbReference type="PANTHER" id="PTHR45138">
    <property type="entry name" value="REGULATORY COMPONENTS OF SENSORY TRANSDUCTION SYSTEM"/>
    <property type="match status" value="1"/>
</dbReference>
<dbReference type="PROSITE" id="PS51257">
    <property type="entry name" value="PROKAR_LIPOPROTEIN"/>
    <property type="match status" value="1"/>
</dbReference>
<keyword evidence="2" id="KW-1133">Transmembrane helix</keyword>
<name>A0A6I1MIU4_9CLOT</name>
<dbReference type="CDD" id="cd01949">
    <property type="entry name" value="GGDEF"/>
    <property type="match status" value="1"/>
</dbReference>
<feature type="repeat" description="TPR" evidence="1">
    <location>
        <begin position="76"/>
        <end position="109"/>
    </location>
</feature>
<dbReference type="Gene3D" id="3.30.70.270">
    <property type="match status" value="1"/>
</dbReference>
<organism evidence="4 5">
    <name type="scientific">Clostridium tarantellae</name>
    <dbReference type="NCBI Taxonomy" id="39493"/>
    <lineage>
        <taxon>Bacteria</taxon>
        <taxon>Bacillati</taxon>
        <taxon>Bacillota</taxon>
        <taxon>Clostridia</taxon>
        <taxon>Eubacteriales</taxon>
        <taxon>Clostridiaceae</taxon>
        <taxon>Clostridium</taxon>
    </lineage>
</organism>
<dbReference type="SMART" id="SM00028">
    <property type="entry name" value="TPR"/>
    <property type="match status" value="4"/>
</dbReference>
<dbReference type="Proteomes" id="UP000430345">
    <property type="component" value="Unassembled WGS sequence"/>
</dbReference>
<dbReference type="InterPro" id="IPR011990">
    <property type="entry name" value="TPR-like_helical_dom_sf"/>
</dbReference>
<dbReference type="Pfam" id="PF00990">
    <property type="entry name" value="GGDEF"/>
    <property type="match status" value="1"/>
</dbReference>
<dbReference type="GO" id="GO:0052621">
    <property type="term" value="F:diguanylate cyclase activity"/>
    <property type="evidence" value="ECO:0007669"/>
    <property type="project" value="TreeGrafter"/>
</dbReference>
<dbReference type="NCBIfam" id="TIGR00254">
    <property type="entry name" value="GGDEF"/>
    <property type="match status" value="1"/>
</dbReference>
<dbReference type="InterPro" id="IPR019734">
    <property type="entry name" value="TPR_rpt"/>
</dbReference>
<dbReference type="FunFam" id="3.30.70.270:FF:000001">
    <property type="entry name" value="Diguanylate cyclase domain protein"/>
    <property type="match status" value="1"/>
</dbReference>
<dbReference type="PANTHER" id="PTHR45138:SF9">
    <property type="entry name" value="DIGUANYLATE CYCLASE DGCM-RELATED"/>
    <property type="match status" value="1"/>
</dbReference>
<dbReference type="InterPro" id="IPR043128">
    <property type="entry name" value="Rev_trsase/Diguanyl_cyclase"/>
</dbReference>
<keyword evidence="2" id="KW-0472">Membrane</keyword>
<dbReference type="SMART" id="SM00267">
    <property type="entry name" value="GGDEF"/>
    <property type="match status" value="1"/>
</dbReference>
<sequence length="658" mass="77170">MNKKFIKPTWLFPIAVFFAIIISCYIYTKKTPTYINEFANIIENNQQYNITEKELILYKKNIEKELKNINSNLSYKKAYCDLGYIECINGNYEESNECFSKALNYNSLNESKLQLMIYGALSKNYMVLKDYINSEKYFKKAENLAICKKEFNILANIYRSRASSLLNCKNGLNEAINITEKAIDLHQDDKNKIESYLLLSKLYMLSNMFELSLDYNMKALKFATDNKFTELKIESTISLGTNYYVQEKYNKAICAYTEILESDRPINLNNKLLALGYIIDCYDQIKDYDNAKKYINVYLEKIKDLPVIKKNKELNWIYLLASQVELNEEHLEKAKYYLDESKNLYNENIGIMYSNMDLWLSKIQLDIDSYDSKFAYKDILKKYEDLLEKVKARGLQTDLKNSIINSIIKVSKKFNDYETALKYTDEKMMKIKEQAQVNLNTSIDYVANKFKTEVMENEIKHMKIKSFIYLLISLVLITLLILIYSQNKKITCLNNELKKLSLTDPLTGAYNKRFFYSELNKLTNKKAHITFIMIDIDYFKNYNDNYGHMYGDEVLKQLVNLLKNVFFNDLVIRYGGEEFCIISEDTKENNVQKLELLMKELHDLNIIHSYSPVNDRITISVGVDSCTLTEIKDVKKLINSADKKLYISKNTGRNKFTL</sequence>
<evidence type="ECO:0000313" key="5">
    <source>
        <dbReference type="Proteomes" id="UP000430345"/>
    </source>
</evidence>
<reference evidence="4 5" key="1">
    <citation type="submission" date="2019-10" db="EMBL/GenBank/DDBJ databases">
        <title>The Genome Sequence of Clostridium tarantellae Isolated from Fish Brain.</title>
        <authorList>
            <person name="Bano L."/>
            <person name="Kiel M."/>
            <person name="Sales G."/>
            <person name="Doxey A.C."/>
            <person name="Mansfield M.J."/>
            <person name="Schiavone M."/>
            <person name="Rossetto O."/>
            <person name="Pirazzini M."/>
            <person name="Dobrindt U."/>
            <person name="Montecucco C."/>
        </authorList>
    </citation>
    <scope>NUCLEOTIDE SEQUENCE [LARGE SCALE GENOMIC DNA]</scope>
    <source>
        <strain evidence="4 5">DSM 3997</strain>
    </source>
</reference>
<dbReference type="SUPFAM" id="SSF48452">
    <property type="entry name" value="TPR-like"/>
    <property type="match status" value="2"/>
</dbReference>